<dbReference type="PROSITE" id="PS51202">
    <property type="entry name" value="RCK_C"/>
    <property type="match status" value="1"/>
</dbReference>
<keyword evidence="5" id="KW-0813">Transport</keyword>
<name>A0A6L5XH70_9BACT</name>
<keyword evidence="6" id="KW-1185">Reference proteome</keyword>
<proteinExistence type="predicted"/>
<dbReference type="Pfam" id="PF02080">
    <property type="entry name" value="TrkA_C"/>
    <property type="match status" value="2"/>
</dbReference>
<dbReference type="InterPro" id="IPR050721">
    <property type="entry name" value="Trk_Ktr_HKT_K-transport"/>
</dbReference>
<dbReference type="SUPFAM" id="SSF116726">
    <property type="entry name" value="TrkA C-terminal domain-like"/>
    <property type="match status" value="2"/>
</dbReference>
<dbReference type="Proteomes" id="UP000477488">
    <property type="component" value="Unassembled WGS sequence"/>
</dbReference>
<dbReference type="Pfam" id="PF02254">
    <property type="entry name" value="TrkA_N"/>
    <property type="match status" value="2"/>
</dbReference>
<dbReference type="PROSITE" id="PS51201">
    <property type="entry name" value="RCK_N"/>
    <property type="match status" value="1"/>
</dbReference>
<dbReference type="InterPro" id="IPR006037">
    <property type="entry name" value="RCK_C"/>
</dbReference>
<evidence type="ECO:0000256" key="1">
    <source>
        <dbReference type="ARBA" id="ARBA00004651"/>
    </source>
</evidence>
<dbReference type="GO" id="GO:0006813">
    <property type="term" value="P:potassium ion transport"/>
    <property type="evidence" value="ECO:0007669"/>
    <property type="project" value="InterPro"/>
</dbReference>
<dbReference type="PANTHER" id="PTHR43833">
    <property type="entry name" value="POTASSIUM CHANNEL PROTEIN 2-RELATED-RELATED"/>
    <property type="match status" value="1"/>
</dbReference>
<dbReference type="InterPro" id="IPR036721">
    <property type="entry name" value="RCK_C_sf"/>
</dbReference>
<keyword evidence="5" id="KW-0407">Ion channel</keyword>
<sequence>MKFLSSQITLFMQQHSVRRNIGFLLRFFAMLLGLIIVYSILFHYIMQHEDRSFSWVTGVYWTLTVMSTLGFGDITFTSDLGRIFSIVVLMSGVLLLLIMLPFTFIQFFYAPWLEAQRKGHTPRSIPADTKGHVIVVSTSPIALNLVDDLKNYGARCVLLCHDSQTTLDMLDQGYEAVVGEHDSSEVYRNLRLPEAAMLVALDSDVRNTNIVFTARDVDAGVPIVAAAQSEDAIDILQLAGCSNVFQFHKLLGEALARRVLNAQARSSVVSRYHELVVAEAPVMRTPLVGKSLRESGLRNATGANVVGLWERGKFLLPAPDTVFTDTMVMVIAGDYRQIDAVNHLLGPCDPAGETCNEAPVVILGCGRVGLAAARQLHASGRDYSIVDKNPKPRGLKDHLVVGDAADLDVLEKAGIRTAPSVLITTHDDDTNIYLTLYCRRLREDIQIISRATLDRNVGILHAAGADLVLSLASMVTNSIINLLAPGKVLMINEGLNIFRSAVGKSLAGKQLMGSGIRSRTHCSVVALRDAEGAMHINPDPNHVFAEGEEMYIIGDSQAEKAFYEKFGQDSALTD</sequence>
<feature type="transmembrane region" description="Helical" evidence="2">
    <location>
        <begin position="83"/>
        <end position="109"/>
    </location>
</feature>
<feature type="transmembrane region" description="Helical" evidence="2">
    <location>
        <begin position="21"/>
        <end position="46"/>
    </location>
</feature>
<dbReference type="GO" id="GO:0008324">
    <property type="term" value="F:monoatomic cation transmembrane transporter activity"/>
    <property type="evidence" value="ECO:0007669"/>
    <property type="project" value="InterPro"/>
</dbReference>
<dbReference type="GO" id="GO:0005886">
    <property type="term" value="C:plasma membrane"/>
    <property type="evidence" value="ECO:0007669"/>
    <property type="project" value="UniProtKB-SubCell"/>
</dbReference>
<feature type="domain" description="RCK C-terminal" evidence="4">
    <location>
        <begin position="263"/>
        <end position="347"/>
    </location>
</feature>
<evidence type="ECO:0000313" key="6">
    <source>
        <dbReference type="Proteomes" id="UP000477488"/>
    </source>
</evidence>
<feature type="domain" description="RCK N-terminal" evidence="3">
    <location>
        <begin position="357"/>
        <end position="470"/>
    </location>
</feature>
<dbReference type="InterPro" id="IPR013099">
    <property type="entry name" value="K_chnl_dom"/>
</dbReference>
<evidence type="ECO:0000259" key="4">
    <source>
        <dbReference type="PROSITE" id="PS51202"/>
    </source>
</evidence>
<comment type="caution">
    <text evidence="5">The sequence shown here is derived from an EMBL/GenBank/DDBJ whole genome shotgun (WGS) entry which is preliminary data.</text>
</comment>
<keyword evidence="2" id="KW-0472">Membrane</keyword>
<dbReference type="PRINTS" id="PR00169">
    <property type="entry name" value="KCHANNEL"/>
</dbReference>
<accession>A0A6L5XH70</accession>
<feature type="transmembrane region" description="Helical" evidence="2">
    <location>
        <begin position="52"/>
        <end position="71"/>
    </location>
</feature>
<comment type="subcellular location">
    <subcellularLocation>
        <location evidence="1">Cell membrane</location>
        <topology evidence="1">Multi-pass membrane protein</topology>
    </subcellularLocation>
</comment>
<keyword evidence="2" id="KW-1133">Transmembrane helix</keyword>
<protein>
    <submittedName>
        <fullName evidence="5">Potassium channel protein</fullName>
    </submittedName>
</protein>
<evidence type="ECO:0000256" key="2">
    <source>
        <dbReference type="SAM" id="Phobius"/>
    </source>
</evidence>
<dbReference type="Gene3D" id="1.10.287.70">
    <property type="match status" value="1"/>
</dbReference>
<dbReference type="RefSeq" id="WP_154508188.1">
    <property type="nucleotide sequence ID" value="NZ_VUMH01000001.1"/>
</dbReference>
<keyword evidence="2" id="KW-0812">Transmembrane</keyword>
<dbReference type="InterPro" id="IPR003148">
    <property type="entry name" value="RCK_N"/>
</dbReference>
<dbReference type="EMBL" id="VUMH01000001">
    <property type="protein sequence ID" value="MSS26524.1"/>
    <property type="molecule type" value="Genomic_DNA"/>
</dbReference>
<dbReference type="SUPFAM" id="SSF81324">
    <property type="entry name" value="Voltage-gated potassium channels"/>
    <property type="match status" value="1"/>
</dbReference>
<reference evidence="5 6" key="1">
    <citation type="submission" date="2019-09" db="EMBL/GenBank/DDBJ databases">
        <title>In-depth cultivation of the pig gut microbiome towards novel bacterial diversity and tailored functional studies.</title>
        <authorList>
            <person name="Wylensek D."/>
            <person name="Hitch T.C.A."/>
            <person name="Clavel T."/>
        </authorList>
    </citation>
    <scope>NUCLEOTIDE SEQUENCE [LARGE SCALE GENOMIC DNA]</scope>
    <source>
        <strain evidence="5 6">PG-178-WT-4</strain>
    </source>
</reference>
<dbReference type="Gene3D" id="3.40.50.720">
    <property type="entry name" value="NAD(P)-binding Rossmann-like Domain"/>
    <property type="match status" value="2"/>
</dbReference>
<dbReference type="PANTHER" id="PTHR43833:SF13">
    <property type="entry name" value="POTASSIUM CHANNEL PROTEIN 2-RELATED"/>
    <property type="match status" value="1"/>
</dbReference>
<dbReference type="SUPFAM" id="SSF51735">
    <property type="entry name" value="NAD(P)-binding Rossmann-fold domains"/>
    <property type="match status" value="2"/>
</dbReference>
<organism evidence="5 6">
    <name type="scientific">Desulfovibrio porci</name>
    <dbReference type="NCBI Taxonomy" id="2605782"/>
    <lineage>
        <taxon>Bacteria</taxon>
        <taxon>Pseudomonadati</taxon>
        <taxon>Thermodesulfobacteriota</taxon>
        <taxon>Desulfovibrionia</taxon>
        <taxon>Desulfovibrionales</taxon>
        <taxon>Desulfovibrionaceae</taxon>
        <taxon>Desulfovibrio</taxon>
    </lineage>
</organism>
<keyword evidence="5" id="KW-0406">Ion transport</keyword>
<evidence type="ECO:0000313" key="5">
    <source>
        <dbReference type="EMBL" id="MSS26524.1"/>
    </source>
</evidence>
<dbReference type="Gene3D" id="3.30.70.1450">
    <property type="entry name" value="Regulator of K+ conductance, C-terminal domain"/>
    <property type="match status" value="2"/>
</dbReference>
<dbReference type="AlphaFoldDB" id="A0A6L5XH70"/>
<dbReference type="Pfam" id="PF07885">
    <property type="entry name" value="Ion_trans_2"/>
    <property type="match status" value="1"/>
</dbReference>
<evidence type="ECO:0000259" key="3">
    <source>
        <dbReference type="PROSITE" id="PS51201"/>
    </source>
</evidence>
<dbReference type="InterPro" id="IPR036291">
    <property type="entry name" value="NAD(P)-bd_dom_sf"/>
</dbReference>
<gene>
    <name evidence="5" type="ORF">FYJ44_00350</name>
</gene>